<keyword evidence="6 15" id="KW-1133">Transmembrane helix</keyword>
<evidence type="ECO:0000256" key="13">
    <source>
        <dbReference type="RuleBase" id="RU004423"/>
    </source>
</evidence>
<dbReference type="Proteomes" id="UP000189704">
    <property type="component" value="Unplaced"/>
</dbReference>
<feature type="transmembrane region" description="Helical" evidence="15">
    <location>
        <begin position="192"/>
        <end position="212"/>
    </location>
</feature>
<organism evidence="16 17">
    <name type="scientific">Carlito syrichta</name>
    <name type="common">Philippine tarsier</name>
    <name type="synonym">Tarsius syrichta</name>
    <dbReference type="NCBI Taxonomy" id="1868482"/>
    <lineage>
        <taxon>Eukaryota</taxon>
        <taxon>Metazoa</taxon>
        <taxon>Chordata</taxon>
        <taxon>Craniata</taxon>
        <taxon>Vertebrata</taxon>
        <taxon>Euteleostomi</taxon>
        <taxon>Mammalia</taxon>
        <taxon>Eutheria</taxon>
        <taxon>Euarchontoglires</taxon>
        <taxon>Primates</taxon>
        <taxon>Haplorrhini</taxon>
        <taxon>Tarsiiformes</taxon>
        <taxon>Tarsiidae</taxon>
        <taxon>Carlito</taxon>
    </lineage>
</organism>
<keyword evidence="4 14" id="KW-0716">Sensory transduction</keyword>
<evidence type="ECO:0000256" key="9">
    <source>
        <dbReference type="ARBA" id="ARBA00023170"/>
    </source>
</evidence>
<reference evidence="17" key="1">
    <citation type="submission" date="2025-08" db="UniProtKB">
        <authorList>
            <consortium name="RefSeq"/>
        </authorList>
    </citation>
    <scope>IDENTIFICATION</scope>
</reference>
<sequence>MHPALTVFFMLLFALLCLLGILANGFIVLALGREWLRYGRLLPLDMILMSLGASRFCLQWVGLAHNFYYFVHIVEDFMDLSQQFFSLYWNFLNSATLWFGTWLSVLFCMKVANITYPAFLWLKWRLPGLVPWLLLGSALISFIVSLLSFWGKHSMYRGFLIRKFSCNMTYKKWSRRIEIYYFLPLKLVTLTIPYSVFLMSIALLINSLRGHIWRMRYNGHSLQDLSTQAHTRALVSLISFLILYTLSFVSLITYAVGVFSTETVWYWPWQIIIYLCISVHPFILIFSNLKLRAGFRQLLLLARGFCMA</sequence>
<evidence type="ECO:0000256" key="4">
    <source>
        <dbReference type="ARBA" id="ARBA00022606"/>
    </source>
</evidence>
<evidence type="ECO:0000256" key="11">
    <source>
        <dbReference type="ARBA" id="ARBA00023224"/>
    </source>
</evidence>
<feature type="transmembrane region" description="Helical" evidence="15">
    <location>
        <begin position="265"/>
        <end position="286"/>
    </location>
</feature>
<protein>
    <recommendedName>
        <fullName evidence="14">Taste receptor type 2</fullName>
    </recommendedName>
</protein>
<feature type="transmembrane region" description="Helical" evidence="15">
    <location>
        <begin position="233"/>
        <end position="259"/>
    </location>
</feature>
<evidence type="ECO:0000313" key="17">
    <source>
        <dbReference type="RefSeq" id="XP_008050577.1"/>
    </source>
</evidence>
<keyword evidence="9 14" id="KW-0675">Receptor</keyword>
<dbReference type="KEGG" id="csyr:103254251"/>
<dbReference type="PANTHER" id="PTHR11394">
    <property type="entry name" value="TASTE RECEPTOR TYPE 2"/>
    <property type="match status" value="1"/>
</dbReference>
<evidence type="ECO:0000256" key="2">
    <source>
        <dbReference type="ARBA" id="ARBA00007376"/>
    </source>
</evidence>
<dbReference type="AlphaFoldDB" id="A0A1U7TC95"/>
<dbReference type="GO" id="GO:0004930">
    <property type="term" value="F:G protein-coupled receptor activity"/>
    <property type="evidence" value="ECO:0007669"/>
    <property type="project" value="UniProtKB-KW"/>
</dbReference>
<evidence type="ECO:0000256" key="12">
    <source>
        <dbReference type="ARBA" id="ARBA00024847"/>
    </source>
</evidence>
<evidence type="ECO:0000256" key="5">
    <source>
        <dbReference type="ARBA" id="ARBA00022692"/>
    </source>
</evidence>
<evidence type="ECO:0000313" key="16">
    <source>
        <dbReference type="Proteomes" id="UP000189704"/>
    </source>
</evidence>
<dbReference type="OrthoDB" id="9896661at2759"/>
<evidence type="ECO:0000256" key="3">
    <source>
        <dbReference type="ARBA" id="ARBA00022480"/>
    </source>
</evidence>
<proteinExistence type="inferred from homology"/>
<comment type="similarity">
    <text evidence="2 13">Belongs to the G-protein coupled receptor T2R family.</text>
</comment>
<evidence type="ECO:0000256" key="15">
    <source>
        <dbReference type="SAM" id="Phobius"/>
    </source>
</evidence>
<keyword evidence="16" id="KW-1185">Reference proteome</keyword>
<keyword evidence="5 14" id="KW-0812">Transmembrane</keyword>
<feature type="transmembrane region" description="Helical" evidence="15">
    <location>
        <begin position="129"/>
        <end position="150"/>
    </location>
</feature>
<evidence type="ECO:0000256" key="8">
    <source>
        <dbReference type="ARBA" id="ARBA00023136"/>
    </source>
</evidence>
<evidence type="ECO:0000256" key="6">
    <source>
        <dbReference type="ARBA" id="ARBA00022989"/>
    </source>
</evidence>
<comment type="subcellular location">
    <subcellularLocation>
        <location evidence="1 14">Membrane</location>
        <topology evidence="1 14">Multi-pass membrane protein</topology>
    </subcellularLocation>
</comment>
<keyword evidence="8 14" id="KW-0472">Membrane</keyword>
<keyword evidence="3 14" id="KW-0919">Taste</keyword>
<dbReference type="GeneID" id="103254251"/>
<dbReference type="Pfam" id="PF05296">
    <property type="entry name" value="TAS2R"/>
    <property type="match status" value="1"/>
</dbReference>
<keyword evidence="11 14" id="KW-0807">Transducer</keyword>
<dbReference type="PANTHER" id="PTHR11394:SF73">
    <property type="entry name" value="TASTE RECEPTOR TYPE 2 MEMBER 41"/>
    <property type="match status" value="1"/>
</dbReference>
<keyword evidence="10" id="KW-0325">Glycoprotein</keyword>
<feature type="transmembrane region" description="Helical" evidence="15">
    <location>
        <begin position="88"/>
        <end position="108"/>
    </location>
</feature>
<evidence type="ECO:0000256" key="10">
    <source>
        <dbReference type="ARBA" id="ARBA00023180"/>
    </source>
</evidence>
<name>A0A1U7TC95_CARSF</name>
<comment type="function">
    <text evidence="12">Receptor that may play a role in the perception of bitterness and is gustducin-linked. May play a role in sensing the chemical composition of the gastrointestinal content. The activity of this receptor may stimulate alpha gustducin, mediate PLC-beta-2 activation and lead to the gating of TRPM5.</text>
</comment>
<gene>
    <name evidence="17" type="primary">LOC103254251</name>
</gene>
<evidence type="ECO:0000256" key="14">
    <source>
        <dbReference type="RuleBase" id="RU004424"/>
    </source>
</evidence>
<dbReference type="SUPFAM" id="SSF81321">
    <property type="entry name" value="Family A G protein-coupled receptor-like"/>
    <property type="match status" value="1"/>
</dbReference>
<feature type="transmembrane region" description="Helical" evidence="15">
    <location>
        <begin position="44"/>
        <end position="68"/>
    </location>
</feature>
<keyword evidence="7 14" id="KW-0297">G-protein coupled receptor</keyword>
<dbReference type="GO" id="GO:0033038">
    <property type="term" value="F:bitter taste receptor activity"/>
    <property type="evidence" value="ECO:0007669"/>
    <property type="project" value="InterPro"/>
</dbReference>
<dbReference type="FunFam" id="1.20.1070.10:FF:000055">
    <property type="entry name" value="Taste receptor type 2"/>
    <property type="match status" value="1"/>
</dbReference>
<accession>A0A1U7TC95</accession>
<dbReference type="Gene3D" id="1.20.1070.10">
    <property type="entry name" value="Rhodopsin 7-helix transmembrane proteins"/>
    <property type="match status" value="1"/>
</dbReference>
<dbReference type="GO" id="GO:0005886">
    <property type="term" value="C:plasma membrane"/>
    <property type="evidence" value="ECO:0007669"/>
    <property type="project" value="UniProtKB-ARBA"/>
</dbReference>
<evidence type="ECO:0000256" key="7">
    <source>
        <dbReference type="ARBA" id="ARBA00023040"/>
    </source>
</evidence>
<feature type="transmembrane region" description="Helical" evidence="15">
    <location>
        <begin position="6"/>
        <end position="32"/>
    </location>
</feature>
<dbReference type="RefSeq" id="XP_008050577.1">
    <property type="nucleotide sequence ID" value="XM_008052386.1"/>
</dbReference>
<dbReference type="InterPro" id="IPR007960">
    <property type="entry name" value="TAS2R"/>
</dbReference>
<evidence type="ECO:0000256" key="1">
    <source>
        <dbReference type="ARBA" id="ARBA00004141"/>
    </source>
</evidence>